<feature type="domain" description="Thioredoxin-like fold" evidence="2">
    <location>
        <begin position="59"/>
        <end position="155"/>
    </location>
</feature>
<dbReference type="GO" id="GO:0001401">
    <property type="term" value="C:SAM complex"/>
    <property type="evidence" value="ECO:0007669"/>
    <property type="project" value="TreeGrafter"/>
</dbReference>
<reference evidence="4" key="1">
    <citation type="journal article" date="2016" name="Nat. Commun.">
        <title>Genome analysis of three Pneumocystis species reveals adaptation mechanisms to life exclusively in mammalian hosts.</title>
        <authorList>
            <person name="Ma L."/>
            <person name="Chen Z."/>
            <person name="Huang D.W."/>
            <person name="Kutty G."/>
            <person name="Ishihara M."/>
            <person name="Wang H."/>
            <person name="Abouelleil A."/>
            <person name="Bishop L."/>
            <person name="Davey E."/>
            <person name="Deng R."/>
            <person name="Deng X."/>
            <person name="Fan L."/>
            <person name="Fantoni G."/>
            <person name="Fitzgerald M."/>
            <person name="Gogineni E."/>
            <person name="Goldberg J.M."/>
            <person name="Handley G."/>
            <person name="Hu X."/>
            <person name="Huber C."/>
            <person name="Jiao X."/>
            <person name="Jones K."/>
            <person name="Levin J.Z."/>
            <person name="Liu Y."/>
            <person name="Macdonald P."/>
            <person name="Melnikov A."/>
            <person name="Raley C."/>
            <person name="Sassi M."/>
            <person name="Sherman B.T."/>
            <person name="Song X."/>
            <person name="Sykes S."/>
            <person name="Tran B."/>
            <person name="Walsh L."/>
            <person name="Xia Y."/>
            <person name="Yang J."/>
            <person name="Young S."/>
            <person name="Zeng Q."/>
            <person name="Zheng X."/>
            <person name="Stephens R."/>
            <person name="Nusbaum C."/>
            <person name="Birren B.W."/>
            <person name="Azadi P."/>
            <person name="Lempicki R.A."/>
            <person name="Cuomo C.A."/>
            <person name="Kovacs J.A."/>
        </authorList>
    </citation>
    <scope>NUCLEOTIDE SEQUENCE [LARGE SCALE GENOMIC DNA]</scope>
    <source>
        <strain evidence="4">B123</strain>
    </source>
</reference>
<dbReference type="Pfam" id="PF17171">
    <property type="entry name" value="GST_C_6"/>
    <property type="match status" value="1"/>
</dbReference>
<feature type="domain" description="Metaxin glutathione S-transferase" evidence="1">
    <location>
        <begin position="205"/>
        <end position="269"/>
    </location>
</feature>
<dbReference type="RefSeq" id="XP_007871875.1">
    <property type="nucleotide sequence ID" value="XM_007873684.1"/>
</dbReference>
<dbReference type="GO" id="GO:0007005">
    <property type="term" value="P:mitochondrion organization"/>
    <property type="evidence" value="ECO:0007669"/>
    <property type="project" value="TreeGrafter"/>
</dbReference>
<accession>M7PCE7</accession>
<dbReference type="AlphaFoldDB" id="M7PCE7"/>
<dbReference type="eggNOG" id="KOG3028">
    <property type="taxonomic scope" value="Eukaryota"/>
</dbReference>
<comment type="caution">
    <text evidence="3">The sequence shown here is derived from an EMBL/GenBank/DDBJ whole genome shotgun (WGS) entry which is preliminary data.</text>
</comment>
<keyword evidence="4" id="KW-1185">Reference proteome</keyword>
<dbReference type="PANTHER" id="PTHR12289">
    <property type="entry name" value="METAXIN RELATED"/>
    <property type="match status" value="1"/>
</dbReference>
<evidence type="ECO:0000313" key="4">
    <source>
        <dbReference type="Proteomes" id="UP000011958"/>
    </source>
</evidence>
<proteinExistence type="predicted"/>
<organism evidence="3 4">
    <name type="scientific">Pneumocystis murina (strain B123)</name>
    <name type="common">Mouse pneumocystis pneumonia agent</name>
    <name type="synonym">Pneumocystis carinii f. sp. muris</name>
    <dbReference type="NCBI Taxonomy" id="1069680"/>
    <lineage>
        <taxon>Eukaryota</taxon>
        <taxon>Fungi</taxon>
        <taxon>Dikarya</taxon>
        <taxon>Ascomycota</taxon>
        <taxon>Taphrinomycotina</taxon>
        <taxon>Pneumocystomycetes</taxon>
        <taxon>Pneumocystaceae</taxon>
        <taxon>Pneumocystis</taxon>
    </lineage>
</organism>
<dbReference type="STRING" id="1069680.M7PCE7"/>
<dbReference type="Pfam" id="PF17172">
    <property type="entry name" value="GST_N_4"/>
    <property type="match status" value="1"/>
</dbReference>
<dbReference type="HOGENOM" id="CLU_055680_0_0_1"/>
<evidence type="ECO:0000259" key="2">
    <source>
        <dbReference type="Pfam" id="PF17172"/>
    </source>
</evidence>
<dbReference type="Proteomes" id="UP000011958">
    <property type="component" value="Unassembled WGS sequence"/>
</dbReference>
<dbReference type="InterPro" id="IPR012336">
    <property type="entry name" value="Thioredoxin-like_fold"/>
</dbReference>
<sequence length="277" mass="31939">MLSIKPLITPTLISKLFDRFPLLHYDSIQVQSPLDTSCNLLFIQSEEALEQKPSYDLESLRWQTYFIFSKIPHVLVPSTPYASSSNKLPFFIPSNSSIPFALSSTEFQNWLLLQGVKDFSEKEPLLSADTDSYVSLVENTLYDAWYYGFFIEPENFKQVTSLLYIKDAWPICIFTKWQFQNQIRKKLSVRQKTGLLNAKEIYADASHALHALSVKLGQDKWFFGAEDPSYIDATLFAYTHLVLSINLPDDTLAHEIKKHENLVKHAERVLNICFPEK</sequence>
<dbReference type="OMA" id="RNAWLYT"/>
<evidence type="ECO:0000313" key="3">
    <source>
        <dbReference type="EMBL" id="EMR11580.1"/>
    </source>
</evidence>
<protein>
    <recommendedName>
        <fullName evidence="5">Metaxin glutathione S-transferase domain-containing protein</fullName>
    </recommendedName>
</protein>
<gene>
    <name evidence="3" type="ORF">PNEG_00024</name>
</gene>
<dbReference type="EMBL" id="AFWA02000005">
    <property type="protein sequence ID" value="EMR11580.1"/>
    <property type="molecule type" value="Genomic_DNA"/>
</dbReference>
<name>M7PCE7_PNEMU</name>
<dbReference type="InterPro" id="IPR050931">
    <property type="entry name" value="Mito_Protein_Transport_Metaxin"/>
</dbReference>
<evidence type="ECO:0000259" key="1">
    <source>
        <dbReference type="Pfam" id="PF17171"/>
    </source>
</evidence>
<dbReference type="InterPro" id="IPR033468">
    <property type="entry name" value="Metaxin_GST"/>
</dbReference>
<evidence type="ECO:0008006" key="5">
    <source>
        <dbReference type="Google" id="ProtNLM"/>
    </source>
</evidence>
<dbReference type="GeneID" id="19893722"/>
<dbReference type="PANTHER" id="PTHR12289:SF44">
    <property type="entry name" value="OUTER MEMBRANE PROTEIN (SAM35), PUTATIVE (AFU_ORTHOLOGUE AFUA_1G13180)-RELATED"/>
    <property type="match status" value="1"/>
</dbReference>
<dbReference type="OrthoDB" id="198787at2759"/>
<dbReference type="VEuPathDB" id="FungiDB:PNEG_00024"/>